<dbReference type="KEGG" id="sll:SLITO_v1c06070"/>
<dbReference type="STRING" id="216942.SLITO_v1c06070"/>
<evidence type="ECO:0000313" key="1">
    <source>
        <dbReference type="EMBL" id="AKX34241.1"/>
    </source>
</evidence>
<dbReference type="EMBL" id="CP012357">
    <property type="protein sequence ID" value="AKX34241.1"/>
    <property type="molecule type" value="Genomic_DNA"/>
</dbReference>
<gene>
    <name evidence="1" type="ORF">SLITO_v1c06070</name>
</gene>
<dbReference type="Proteomes" id="UP000067476">
    <property type="component" value="Chromosome"/>
</dbReference>
<proteinExistence type="predicted"/>
<accession>A0A0K1W233</accession>
<name>A0A0K1W233_9MOLU</name>
<organism evidence="1 2">
    <name type="scientific">Spiroplasma litorale</name>
    <dbReference type="NCBI Taxonomy" id="216942"/>
    <lineage>
        <taxon>Bacteria</taxon>
        <taxon>Bacillati</taxon>
        <taxon>Mycoplasmatota</taxon>
        <taxon>Mollicutes</taxon>
        <taxon>Entomoplasmatales</taxon>
        <taxon>Spiroplasmataceae</taxon>
        <taxon>Spiroplasma</taxon>
    </lineage>
</organism>
<evidence type="ECO:0000313" key="2">
    <source>
        <dbReference type="Proteomes" id="UP000067476"/>
    </source>
</evidence>
<dbReference type="PATRIC" id="fig|216942.3.peg.615"/>
<protein>
    <submittedName>
        <fullName evidence="1">Uncharacterized protein</fullName>
    </submittedName>
</protein>
<keyword evidence="2" id="KW-1185">Reference proteome</keyword>
<dbReference type="AlphaFoldDB" id="A0A0K1W233"/>
<dbReference type="OrthoDB" id="9787902at2"/>
<sequence length="586" mass="71923">MWLVKTKGLNFIYQKALIRIFNSFYLDFKDGYRSVFSKNNDFDEKIYKLKKINTIDDVLYFKNIYSMHFKNHKIKKSKIEWYKHYIYLVNIICDAFLIFYESILSLSKNNFEDDVLKNENDLILMLNNCYDTFRSSFKKSYNLICEYNNIEGYNHNFNDYIFKNLFYNFLQFQNDDLNENYIFNYFLSFFKDRLDFEEATYYFNKDFEENDELVNKLTYESLTSLYVFLFSGIFRYIIMFHPTNNFKYIDVDVYIQNVWLFSSYDYSYEYENNRVLSLIKEDMKYSIFKKMRRDPLEKTELYRIISYVKISGDTLLINNIDINYFNFNDLIDIYFKKYKSNMNMKYKTVELYSEYNYHYNYFIDEILKDYSLNYIEIDQSTCKYINDLINSDINKKNKNLFIYDLYEYWVFKKTNLWLKEIIILNLVQLDIDIFDYNNNLNYKQFFEMLVSILKETIYQYINLSANYLDKDNELEKITCKLKQTLDLDIKSFSDIKSAYNYNFKEIDKNLIFKKLNFDIKNISNEEIILEECIMSENYNIDILNLDESFIFTLMYGYLIKIKYMLDIFEYLLDSYFNYDNLISNLK</sequence>
<reference evidence="1 2" key="1">
    <citation type="journal article" date="2015" name="Genome Announc.">
        <title>Complete Genome Sequence of Spiroplasma litorale TN-1T (DSM 21781), a Bacterium Isolated from a Green-Eyed Horsefly (Tabanus nigrovittatus).</title>
        <authorList>
            <person name="Lo W.S."/>
            <person name="Lai Y.C."/>
            <person name="Lien Y.W."/>
            <person name="Wang T.H."/>
            <person name="Kuo C.H."/>
        </authorList>
    </citation>
    <scope>NUCLEOTIDE SEQUENCE [LARGE SCALE GENOMIC DNA]</scope>
    <source>
        <strain evidence="1 2">TN-1</strain>
    </source>
</reference>
<dbReference type="RefSeq" id="WP_075058339.1">
    <property type="nucleotide sequence ID" value="NZ_CP012357.1"/>
</dbReference>